<feature type="compositionally biased region" description="Low complexity" evidence="1">
    <location>
        <begin position="551"/>
        <end position="564"/>
    </location>
</feature>
<dbReference type="InterPro" id="IPR015683">
    <property type="entry name" value="Ionotropic_Glu_rcpt"/>
</dbReference>
<dbReference type="SUPFAM" id="SSF53850">
    <property type="entry name" value="Periplasmic binding protein-like II"/>
    <property type="match status" value="1"/>
</dbReference>
<evidence type="ECO:0000259" key="4">
    <source>
        <dbReference type="Pfam" id="PF00497"/>
    </source>
</evidence>
<dbReference type="Gene3D" id="3.40.190.10">
    <property type="entry name" value="Periplasmic binding protein-like II"/>
    <property type="match status" value="1"/>
</dbReference>
<feature type="signal peptide" evidence="3">
    <location>
        <begin position="1"/>
        <end position="20"/>
    </location>
</feature>
<feature type="region of interest" description="Disordered" evidence="1">
    <location>
        <begin position="197"/>
        <end position="234"/>
    </location>
</feature>
<dbReference type="PANTHER" id="PTHR18966">
    <property type="entry name" value="IONOTROPIC GLUTAMATE RECEPTOR"/>
    <property type="match status" value="1"/>
</dbReference>
<evidence type="ECO:0000256" key="3">
    <source>
        <dbReference type="SAM" id="SignalP"/>
    </source>
</evidence>
<feature type="domain" description="Solute-binding protein family 3/N-terminal" evidence="4">
    <location>
        <begin position="33"/>
        <end position="245"/>
    </location>
</feature>
<feature type="transmembrane region" description="Helical" evidence="2">
    <location>
        <begin position="417"/>
        <end position="438"/>
    </location>
</feature>
<feature type="transmembrane region" description="Helical" evidence="2">
    <location>
        <begin position="138"/>
        <end position="157"/>
    </location>
</feature>
<gene>
    <name evidence="5" type="ORF">Cvel_10239</name>
</gene>
<reference evidence="5" key="1">
    <citation type="submission" date="2014-11" db="EMBL/GenBank/DDBJ databases">
        <authorList>
            <person name="Otto D Thomas"/>
            <person name="Naeem Raeece"/>
        </authorList>
    </citation>
    <scope>NUCLEOTIDE SEQUENCE</scope>
</reference>
<proteinExistence type="predicted"/>
<protein>
    <recommendedName>
        <fullName evidence="4">Solute-binding protein family 3/N-terminal domain-containing protein</fullName>
    </recommendedName>
</protein>
<sequence>MQNLFLASALFLHVFYRGDGSSTSPAASCAVRDAIAGYTIDVIKEMASRGGFSYTIVDLGSPVSGQSWEDFIKAAVESDEYDLVGAFYFVTNARIEENWAFTYPYIDSSDMLLAKIPAEVKKDLFDRMLIFVEPFSPFVWLVLMAIVIGAGFIHWYVDLDRRDEAKETWKQFVIRKLNLRKKKYYYMMQAIEALSNPEKRGAGAEQPEGGGADLGTGRSRKSVTLAEQEKEKEDTIAKGIQEMSTKLGWDEEAAIEYMDPLGRPEANIARYPRLGASIFMKVMSLGSLGPKANPSSGAAKTHLFIFSFLIFIVTAAYTANLATFLLKDSDFETAILNVEDLGSSGKPACIGSTNLDIQDPIRRLHPQLGQYTKESYANSEQMLDLVRQGTCGGVIASGPVLNVTTEYTPSVGLTLEAFSGIFLAYAVIAIATVIIAFIRARTRKHTDPLLMKAKRDVSKRLMGVPMRRTLSKRHTLMGREEDSPLNKEDQPGETPADNRHASFQMTPEYEERERDVQEEHGQMLEQQEEEESSLSGSLGKRAAGGGNGSDALSRSGNGSGSAASIPLEVSELEGGSASETGGIRVYSSTLSWGGQRKKE</sequence>
<keyword evidence="3" id="KW-0732">Signal</keyword>
<dbReference type="InterPro" id="IPR001638">
    <property type="entry name" value="Solute-binding_3/MltF_N"/>
</dbReference>
<keyword evidence="2" id="KW-0472">Membrane</keyword>
<dbReference type="Pfam" id="PF00497">
    <property type="entry name" value="SBP_bac_3"/>
    <property type="match status" value="1"/>
</dbReference>
<evidence type="ECO:0000313" key="5">
    <source>
        <dbReference type="EMBL" id="CEM50881.1"/>
    </source>
</evidence>
<dbReference type="PhylomeDB" id="A0A0G4I1W2"/>
<feature type="compositionally biased region" description="Basic and acidic residues" evidence="1">
    <location>
        <begin position="509"/>
        <end position="522"/>
    </location>
</feature>
<organism evidence="5">
    <name type="scientific">Chromera velia CCMP2878</name>
    <dbReference type="NCBI Taxonomy" id="1169474"/>
    <lineage>
        <taxon>Eukaryota</taxon>
        <taxon>Sar</taxon>
        <taxon>Alveolata</taxon>
        <taxon>Colpodellida</taxon>
        <taxon>Chromeraceae</taxon>
        <taxon>Chromera</taxon>
    </lineage>
</organism>
<accession>A0A0G4I1W2</accession>
<keyword evidence="2" id="KW-0812">Transmembrane</keyword>
<dbReference type="AlphaFoldDB" id="A0A0G4I1W2"/>
<keyword evidence="2" id="KW-1133">Transmembrane helix</keyword>
<dbReference type="VEuPathDB" id="CryptoDB:Cvel_10239"/>
<feature type="chain" id="PRO_5005192050" description="Solute-binding protein family 3/N-terminal domain-containing protein" evidence="3">
    <location>
        <begin position="21"/>
        <end position="599"/>
    </location>
</feature>
<feature type="compositionally biased region" description="Basic and acidic residues" evidence="1">
    <location>
        <begin position="477"/>
        <end position="500"/>
    </location>
</feature>
<evidence type="ECO:0000256" key="2">
    <source>
        <dbReference type="SAM" id="Phobius"/>
    </source>
</evidence>
<dbReference type="EMBL" id="CDMZ01004779">
    <property type="protein sequence ID" value="CEM50881.1"/>
    <property type="molecule type" value="Genomic_DNA"/>
</dbReference>
<dbReference type="Gene3D" id="1.10.287.70">
    <property type="match status" value="1"/>
</dbReference>
<feature type="transmembrane region" description="Helical" evidence="2">
    <location>
        <begin position="303"/>
        <end position="326"/>
    </location>
</feature>
<name>A0A0G4I1W2_9ALVE</name>
<evidence type="ECO:0000256" key="1">
    <source>
        <dbReference type="SAM" id="MobiDB-lite"/>
    </source>
</evidence>
<feature type="region of interest" description="Disordered" evidence="1">
    <location>
        <begin position="464"/>
        <end position="599"/>
    </location>
</feature>